<feature type="domain" description="Skg3/CAF120-like PH-like" evidence="2">
    <location>
        <begin position="214"/>
        <end position="433"/>
    </location>
</feature>
<evidence type="ECO:0000259" key="2">
    <source>
        <dbReference type="Pfam" id="PF25381"/>
    </source>
</evidence>
<reference evidence="4" key="1">
    <citation type="submission" date="2023-07" db="EMBL/GenBank/DDBJ databases">
        <title>A draft genome of Kazachstania heterogenica Y-27499.</title>
        <authorList>
            <person name="Donic C."/>
            <person name="Kralova J.S."/>
            <person name="Fidel L."/>
            <person name="Ben-Dor S."/>
            <person name="Jung S."/>
        </authorList>
    </citation>
    <scope>NUCLEOTIDE SEQUENCE [LARGE SCALE GENOMIC DNA]</scope>
    <source>
        <strain evidence="4">Y27499</strain>
    </source>
</reference>
<dbReference type="Proteomes" id="UP001306508">
    <property type="component" value="Unassembled WGS sequence"/>
</dbReference>
<dbReference type="EMBL" id="JAWIZZ010000053">
    <property type="protein sequence ID" value="KAK5778346.1"/>
    <property type="molecule type" value="Genomic_DNA"/>
</dbReference>
<feature type="region of interest" description="Disordered" evidence="1">
    <location>
        <begin position="26"/>
        <end position="56"/>
    </location>
</feature>
<feature type="compositionally biased region" description="Low complexity" evidence="1">
    <location>
        <begin position="255"/>
        <end position="273"/>
    </location>
</feature>
<dbReference type="InterPro" id="IPR058155">
    <property type="entry name" value="Skg3/CAF120-like_PH"/>
</dbReference>
<feature type="compositionally biased region" description="Low complexity" evidence="1">
    <location>
        <begin position="27"/>
        <end position="49"/>
    </location>
</feature>
<name>A0AAN8A722_9SACH</name>
<protein>
    <recommendedName>
        <fullName evidence="2">Skg3/CAF120-like PH-like domain-containing protein</fullName>
    </recommendedName>
</protein>
<feature type="region of interest" description="Disordered" evidence="1">
    <location>
        <begin position="255"/>
        <end position="278"/>
    </location>
</feature>
<dbReference type="Pfam" id="PF25381">
    <property type="entry name" value="PH_26"/>
    <property type="match status" value="1"/>
</dbReference>
<accession>A0AAN8A722</accession>
<evidence type="ECO:0000313" key="4">
    <source>
        <dbReference type="Proteomes" id="UP001306508"/>
    </source>
</evidence>
<proteinExistence type="predicted"/>
<evidence type="ECO:0000256" key="1">
    <source>
        <dbReference type="SAM" id="MobiDB-lite"/>
    </source>
</evidence>
<sequence>MKFFPSGLKSPVVIGRKESLSNLKNFTNASHSDSNSSSSSSQQVPSTPSSIPPTPTTHIYSSSSFSNLFQELPPELFRNIRPLLIILKAQKQKVYYNWTLEKNPDKSLQWEIRYANDTVEKLTSLSLIGPQMQLVTSNTKIEYVLPLINRNSSFSNFQISNDNLKFDEPNIVLSCNNTKQLDLLTSLCSLSIFENISVYKALTGTVISTMGFHLPDINMILNSQYNFKDWCEIYIQGKGWIKAWCHINRKSNINKSHSNNNNNESGSSSGGNKKNYKPKGKYQIKIYKDIKSNNPTSTANLICYIQDCDFVQDVFFYNQYPNFDDCEQFIQNFNSIRILGDVRYNNLDTILDDKKKKMFSPKRNVSTSSIKSDSSVNFDLKHNGIIIRPIAHKGLPHLDSMIKFIIPIFDVTRKYGRPNHFIVSRTDKDSLMFGLPKLPNTNYFKINDNAHLLSERNMIESDYDFNDPLTYSMSWVTEYLNKIYKSKTS</sequence>
<dbReference type="AlphaFoldDB" id="A0AAN8A722"/>
<keyword evidence="4" id="KW-1185">Reference proteome</keyword>
<organism evidence="3 4">
    <name type="scientific">Arxiozyma heterogenica</name>
    <dbReference type="NCBI Taxonomy" id="278026"/>
    <lineage>
        <taxon>Eukaryota</taxon>
        <taxon>Fungi</taxon>
        <taxon>Dikarya</taxon>
        <taxon>Ascomycota</taxon>
        <taxon>Saccharomycotina</taxon>
        <taxon>Saccharomycetes</taxon>
        <taxon>Saccharomycetales</taxon>
        <taxon>Saccharomycetaceae</taxon>
        <taxon>Arxiozyma</taxon>
    </lineage>
</organism>
<comment type="caution">
    <text evidence="3">The sequence shown here is derived from an EMBL/GenBank/DDBJ whole genome shotgun (WGS) entry which is preliminary data.</text>
</comment>
<gene>
    <name evidence="3" type="ORF">RI543_004007</name>
</gene>
<evidence type="ECO:0000313" key="3">
    <source>
        <dbReference type="EMBL" id="KAK5778346.1"/>
    </source>
</evidence>